<dbReference type="EMBL" id="KZ826338">
    <property type="protein sequence ID" value="PYI07925.1"/>
    <property type="molecule type" value="Genomic_DNA"/>
</dbReference>
<gene>
    <name evidence="3" type="ORF">BO78DRAFT_82062</name>
</gene>
<keyword evidence="2" id="KW-0812">Transmembrane</keyword>
<sequence length="234" mass="26269">MLEGASEAAGCSSMHVRHTLGRTVSSEGPHARPPEQARQAAPLPLKGRPFPSRWNSSRPFLFISHQTQRRNPGLPLRYPTNDTPSSFRFLLYSTSPYPHSSHNHTQSSLTLVLDLSQSNQLAYSPHPLASFLLLYKCPIRGSWKNKRISPLARSNQPAGPQSVSWIGFALFCFSLHSQASRLSIRQQITGRPLITLLVFASFFLFLFPCDCYISKKEKNHPGSHLSTITRPLHR</sequence>
<proteinExistence type="predicted"/>
<feature type="region of interest" description="Disordered" evidence="1">
    <location>
        <begin position="24"/>
        <end position="48"/>
    </location>
</feature>
<evidence type="ECO:0000313" key="4">
    <source>
        <dbReference type="Proteomes" id="UP000248423"/>
    </source>
</evidence>
<name>A0A319EJV5_ASPSB</name>
<feature type="transmembrane region" description="Helical" evidence="2">
    <location>
        <begin position="193"/>
        <end position="213"/>
    </location>
</feature>
<dbReference type="AlphaFoldDB" id="A0A319EJV5"/>
<evidence type="ECO:0000256" key="2">
    <source>
        <dbReference type="SAM" id="Phobius"/>
    </source>
</evidence>
<keyword evidence="2" id="KW-1133">Transmembrane helix</keyword>
<protein>
    <submittedName>
        <fullName evidence="3">Uncharacterized protein</fullName>
    </submittedName>
</protein>
<keyword evidence="4" id="KW-1185">Reference proteome</keyword>
<keyword evidence="2" id="KW-0472">Membrane</keyword>
<accession>A0A319EJV5</accession>
<dbReference type="VEuPathDB" id="FungiDB:BO78DRAFT_82062"/>
<feature type="compositionally biased region" description="Low complexity" evidence="1">
    <location>
        <begin position="36"/>
        <end position="45"/>
    </location>
</feature>
<evidence type="ECO:0000313" key="3">
    <source>
        <dbReference type="EMBL" id="PYI07925.1"/>
    </source>
</evidence>
<evidence type="ECO:0000256" key="1">
    <source>
        <dbReference type="SAM" id="MobiDB-lite"/>
    </source>
</evidence>
<reference evidence="3 4" key="1">
    <citation type="submission" date="2018-02" db="EMBL/GenBank/DDBJ databases">
        <title>The genomes of Aspergillus section Nigri reveals drivers in fungal speciation.</title>
        <authorList>
            <consortium name="DOE Joint Genome Institute"/>
            <person name="Vesth T.C."/>
            <person name="Nybo J."/>
            <person name="Theobald S."/>
            <person name="Brandl J."/>
            <person name="Frisvad J.C."/>
            <person name="Nielsen K.F."/>
            <person name="Lyhne E.K."/>
            <person name="Kogle M.E."/>
            <person name="Kuo A."/>
            <person name="Riley R."/>
            <person name="Clum A."/>
            <person name="Nolan M."/>
            <person name="Lipzen A."/>
            <person name="Salamov A."/>
            <person name="Henrissat B."/>
            <person name="Wiebenga A."/>
            <person name="De vries R.P."/>
            <person name="Grigoriev I.V."/>
            <person name="Mortensen U.H."/>
            <person name="Andersen M.R."/>
            <person name="Baker S.E."/>
        </authorList>
    </citation>
    <scope>NUCLEOTIDE SEQUENCE [LARGE SCALE GENOMIC DNA]</scope>
    <source>
        <strain evidence="3 4">CBS 121057</strain>
    </source>
</reference>
<dbReference type="Proteomes" id="UP000248423">
    <property type="component" value="Unassembled WGS sequence"/>
</dbReference>
<organism evidence="3 4">
    <name type="scientific">Aspergillus sclerotiicarbonarius (strain CBS 121057 / IBT 28362)</name>
    <dbReference type="NCBI Taxonomy" id="1448318"/>
    <lineage>
        <taxon>Eukaryota</taxon>
        <taxon>Fungi</taxon>
        <taxon>Dikarya</taxon>
        <taxon>Ascomycota</taxon>
        <taxon>Pezizomycotina</taxon>
        <taxon>Eurotiomycetes</taxon>
        <taxon>Eurotiomycetidae</taxon>
        <taxon>Eurotiales</taxon>
        <taxon>Aspergillaceae</taxon>
        <taxon>Aspergillus</taxon>
        <taxon>Aspergillus subgen. Circumdati</taxon>
    </lineage>
</organism>